<gene>
    <name evidence="7" type="ORF">EZV62_016992</name>
</gene>
<sequence>MEMGNKNKEQIADVGSVVEAVSSEDGDAPLYKVERQKWDNNVLDDFDSALPKGPSRRSEERKKVDPQTTEACAKGNSPFTLILDDPAGNGFIENLYSAHEEVMTFPSTCGTCSAYCENRVFVTRIPYLQEVIVMASTCDACGYRNSELKPGGRVPEKGKKITLCVKNIKDLSRDVINSDSASVKVPELDLELAIVTTVEVLITKISESLERVHGFTFGDSLKDSKRNKWLDFKARLNKLPSLLDFNSPR</sequence>
<evidence type="ECO:0000256" key="1">
    <source>
        <dbReference type="ARBA" id="ARBA00008354"/>
    </source>
</evidence>
<evidence type="ECO:0000256" key="3">
    <source>
        <dbReference type="ARBA" id="ARBA00022771"/>
    </source>
</evidence>
<keyword evidence="8" id="KW-1185">Reference proteome</keyword>
<reference evidence="8" key="1">
    <citation type="journal article" date="2019" name="Gigascience">
        <title>De novo genome assembly of the endangered Acer yangbiense, a plant species with extremely small populations endemic to Yunnan Province, China.</title>
        <authorList>
            <person name="Yang J."/>
            <person name="Wariss H.M."/>
            <person name="Tao L."/>
            <person name="Zhang R."/>
            <person name="Yun Q."/>
            <person name="Hollingsworth P."/>
            <person name="Dao Z."/>
            <person name="Luo G."/>
            <person name="Guo H."/>
            <person name="Ma Y."/>
            <person name="Sun W."/>
        </authorList>
    </citation>
    <scope>NUCLEOTIDE SEQUENCE [LARGE SCALE GENOMIC DNA]</scope>
    <source>
        <strain evidence="8">cv. Malutang</strain>
    </source>
</reference>
<accession>A0A5C7HQ20</accession>
<name>A0A5C7HQ20_9ROSI</name>
<dbReference type="InterPro" id="IPR040141">
    <property type="entry name" value="ZPR1"/>
</dbReference>
<comment type="caution">
    <text evidence="7">The sequence shown here is derived from an EMBL/GenBank/DDBJ whole genome shotgun (WGS) entry which is preliminary data.</text>
</comment>
<feature type="domain" description="Zinc finger ZPR1-type" evidence="6">
    <location>
        <begin position="107"/>
        <end position="245"/>
    </location>
</feature>
<dbReference type="GO" id="GO:0008270">
    <property type="term" value="F:zinc ion binding"/>
    <property type="evidence" value="ECO:0007669"/>
    <property type="project" value="UniProtKB-KW"/>
</dbReference>
<proteinExistence type="inferred from homology"/>
<dbReference type="Proteomes" id="UP000323000">
    <property type="component" value="Chromosome 7"/>
</dbReference>
<protein>
    <recommendedName>
        <fullName evidence="6">Zinc finger ZPR1-type domain-containing protein</fullName>
    </recommendedName>
</protein>
<feature type="region of interest" description="Disordered" evidence="5">
    <location>
        <begin position="44"/>
        <end position="70"/>
    </location>
</feature>
<dbReference type="OrthoDB" id="308464at2759"/>
<organism evidence="7 8">
    <name type="scientific">Acer yangbiense</name>
    <dbReference type="NCBI Taxonomy" id="1000413"/>
    <lineage>
        <taxon>Eukaryota</taxon>
        <taxon>Viridiplantae</taxon>
        <taxon>Streptophyta</taxon>
        <taxon>Embryophyta</taxon>
        <taxon>Tracheophyta</taxon>
        <taxon>Spermatophyta</taxon>
        <taxon>Magnoliopsida</taxon>
        <taxon>eudicotyledons</taxon>
        <taxon>Gunneridae</taxon>
        <taxon>Pentapetalae</taxon>
        <taxon>rosids</taxon>
        <taxon>malvids</taxon>
        <taxon>Sapindales</taxon>
        <taxon>Sapindaceae</taxon>
        <taxon>Hippocastanoideae</taxon>
        <taxon>Acereae</taxon>
        <taxon>Acer</taxon>
    </lineage>
</organism>
<dbReference type="SMART" id="SM00709">
    <property type="entry name" value="Zpr1"/>
    <property type="match status" value="1"/>
</dbReference>
<evidence type="ECO:0000313" key="8">
    <source>
        <dbReference type="Proteomes" id="UP000323000"/>
    </source>
</evidence>
<evidence type="ECO:0000256" key="4">
    <source>
        <dbReference type="ARBA" id="ARBA00022833"/>
    </source>
</evidence>
<dbReference type="InterPro" id="IPR042451">
    <property type="entry name" value="ZPR1_A/B_dom"/>
</dbReference>
<dbReference type="GO" id="GO:0005634">
    <property type="term" value="C:nucleus"/>
    <property type="evidence" value="ECO:0007669"/>
    <property type="project" value="TreeGrafter"/>
</dbReference>
<dbReference type="Gene3D" id="2.60.120.1040">
    <property type="entry name" value="ZPR1, A/B domain"/>
    <property type="match status" value="2"/>
</dbReference>
<dbReference type="PANTHER" id="PTHR10876">
    <property type="entry name" value="ZINC FINGER PROTEIN ZPR1"/>
    <property type="match status" value="1"/>
</dbReference>
<dbReference type="Gene3D" id="2.20.25.420">
    <property type="entry name" value="ZPR1, zinc finger domain"/>
    <property type="match status" value="1"/>
</dbReference>
<dbReference type="Pfam" id="PF03367">
    <property type="entry name" value="Zn_ribbon_ZPR1"/>
    <property type="match status" value="1"/>
</dbReference>
<evidence type="ECO:0000259" key="6">
    <source>
        <dbReference type="SMART" id="SM00709"/>
    </source>
</evidence>
<evidence type="ECO:0000256" key="2">
    <source>
        <dbReference type="ARBA" id="ARBA00022723"/>
    </source>
</evidence>
<dbReference type="EMBL" id="VAHF01000007">
    <property type="protein sequence ID" value="TXG59163.1"/>
    <property type="molecule type" value="Genomic_DNA"/>
</dbReference>
<keyword evidence="4" id="KW-0862">Zinc</keyword>
<dbReference type="InterPro" id="IPR042452">
    <property type="entry name" value="ZPR1_Znf1/2"/>
</dbReference>
<feature type="compositionally biased region" description="Basic and acidic residues" evidence="5">
    <location>
        <begin position="56"/>
        <end position="65"/>
    </location>
</feature>
<keyword evidence="3" id="KW-0863">Zinc-finger</keyword>
<evidence type="ECO:0000313" key="7">
    <source>
        <dbReference type="EMBL" id="TXG59163.1"/>
    </source>
</evidence>
<dbReference type="AlphaFoldDB" id="A0A5C7HQ20"/>
<dbReference type="InterPro" id="IPR056180">
    <property type="entry name" value="ZPR1_jr_dom"/>
</dbReference>
<dbReference type="Pfam" id="PF22794">
    <property type="entry name" value="jr-ZPR1"/>
    <property type="match status" value="1"/>
</dbReference>
<evidence type="ECO:0000256" key="5">
    <source>
        <dbReference type="SAM" id="MobiDB-lite"/>
    </source>
</evidence>
<keyword evidence="2" id="KW-0479">Metal-binding</keyword>
<dbReference type="FunFam" id="2.20.25.420:FF:000002">
    <property type="entry name" value="Zinc finger protein ZPR1"/>
    <property type="match status" value="1"/>
</dbReference>
<comment type="similarity">
    <text evidence="1">Belongs to the ZPR1 family.</text>
</comment>
<dbReference type="InterPro" id="IPR004457">
    <property type="entry name" value="Znf_ZPR1"/>
</dbReference>
<dbReference type="PANTHER" id="PTHR10876:SF0">
    <property type="entry name" value="ZINC FINGER PROTEIN ZPR1"/>
    <property type="match status" value="1"/>
</dbReference>